<dbReference type="STRING" id="198092.SAMN02745194_03142"/>
<dbReference type="Pfam" id="PF07409">
    <property type="entry name" value="GP46"/>
    <property type="match status" value="1"/>
</dbReference>
<dbReference type="RefSeq" id="WP_073136367.1">
    <property type="nucleotide sequence ID" value="NZ_FQZF01000018.1"/>
</dbReference>
<dbReference type="EMBL" id="FQZF01000018">
    <property type="protein sequence ID" value="SHJ69368.1"/>
    <property type="molecule type" value="Genomic_DNA"/>
</dbReference>
<gene>
    <name evidence="1" type="ORF">SAMN02745194_03142</name>
</gene>
<dbReference type="AlphaFoldDB" id="A0A1M6LDX2"/>
<sequence length="149" mass="16746">MEGDFAIVWDAERTQGDWQFTANGELLTAPALETAVMISLFTDARAADDDKLPAGSTDRRGWWGNTVDQQPIGSRLWLLRRAKREPETLRRARRYIEEALAWLVEDEVAARVEVEPVWSTPTGMAASIIIHQGEGLQAALRAEWAWQGI</sequence>
<evidence type="ECO:0000313" key="2">
    <source>
        <dbReference type="Proteomes" id="UP000184387"/>
    </source>
</evidence>
<dbReference type="Proteomes" id="UP000184387">
    <property type="component" value="Unassembled WGS sequence"/>
</dbReference>
<accession>A0A1M6LDX2</accession>
<dbReference type="InterPro" id="IPR010877">
    <property type="entry name" value="Phage_Mu_Gp46"/>
</dbReference>
<protein>
    <submittedName>
        <fullName evidence="1">Mu-like prophage protein gp46</fullName>
    </submittedName>
</protein>
<evidence type="ECO:0000313" key="1">
    <source>
        <dbReference type="EMBL" id="SHJ69368.1"/>
    </source>
</evidence>
<organism evidence="1 2">
    <name type="scientific">Muricoccus roseus</name>
    <dbReference type="NCBI Taxonomy" id="198092"/>
    <lineage>
        <taxon>Bacteria</taxon>
        <taxon>Pseudomonadati</taxon>
        <taxon>Pseudomonadota</taxon>
        <taxon>Alphaproteobacteria</taxon>
        <taxon>Acetobacterales</taxon>
        <taxon>Roseomonadaceae</taxon>
        <taxon>Muricoccus</taxon>
    </lineage>
</organism>
<name>A0A1M6LDX2_9PROT</name>
<dbReference type="OrthoDB" id="5677166at2"/>
<keyword evidence="2" id="KW-1185">Reference proteome</keyword>
<reference evidence="1 2" key="1">
    <citation type="submission" date="2016-11" db="EMBL/GenBank/DDBJ databases">
        <authorList>
            <person name="Jaros S."/>
            <person name="Januszkiewicz K."/>
            <person name="Wedrychowicz H."/>
        </authorList>
    </citation>
    <scope>NUCLEOTIDE SEQUENCE [LARGE SCALE GENOMIC DNA]</scope>
    <source>
        <strain evidence="1 2">DSM 14916</strain>
    </source>
</reference>
<proteinExistence type="predicted"/>